<feature type="region of interest" description="Disordered" evidence="1">
    <location>
        <begin position="127"/>
        <end position="151"/>
    </location>
</feature>
<protein>
    <submittedName>
        <fullName evidence="2">Uncharacterized protein</fullName>
    </submittedName>
</protein>
<feature type="compositionally biased region" description="Basic residues" evidence="1">
    <location>
        <begin position="68"/>
        <end position="80"/>
    </location>
</feature>
<accession>A0ABU6R803</accession>
<dbReference type="PANTHER" id="PTHR33168">
    <property type="entry name" value="STRESS INDUCED PROTEIN-RELATED"/>
    <property type="match status" value="1"/>
</dbReference>
<keyword evidence="3" id="KW-1185">Reference proteome</keyword>
<evidence type="ECO:0000313" key="3">
    <source>
        <dbReference type="Proteomes" id="UP001341840"/>
    </source>
</evidence>
<sequence length="151" mass="17732">MELENCQCLSMITTSYERIGGGDYDDDYDSASSSSSIIVCVNEESMTRLKVACWRTLWRKIKKEKKRFFNNNNNKKKKNSSSHVQYDPNSYLQNFDDGYYCSYSSDPDIFSRSFSARFAMPSKYFDKNNDEAIEEEDEEQEEEESEEILDQ</sequence>
<dbReference type="EMBL" id="JASCZI010030259">
    <property type="protein sequence ID" value="MED6120059.1"/>
    <property type="molecule type" value="Genomic_DNA"/>
</dbReference>
<evidence type="ECO:0000256" key="1">
    <source>
        <dbReference type="SAM" id="MobiDB-lite"/>
    </source>
</evidence>
<evidence type="ECO:0000313" key="2">
    <source>
        <dbReference type="EMBL" id="MED6120059.1"/>
    </source>
</evidence>
<proteinExistence type="predicted"/>
<reference evidence="2 3" key="1">
    <citation type="journal article" date="2023" name="Plants (Basel)">
        <title>Bridging the Gap: Combining Genomics and Transcriptomics Approaches to Understand Stylosanthes scabra, an Orphan Legume from the Brazilian Caatinga.</title>
        <authorList>
            <person name="Ferreira-Neto J.R.C."/>
            <person name="da Silva M.D."/>
            <person name="Binneck E."/>
            <person name="de Melo N.F."/>
            <person name="da Silva R.H."/>
            <person name="de Melo A.L.T.M."/>
            <person name="Pandolfi V."/>
            <person name="Bustamante F.O."/>
            <person name="Brasileiro-Vidal A.C."/>
            <person name="Benko-Iseppon A.M."/>
        </authorList>
    </citation>
    <scope>NUCLEOTIDE SEQUENCE [LARGE SCALE GENOMIC DNA]</scope>
    <source>
        <tissue evidence="2">Leaves</tissue>
    </source>
</reference>
<feature type="compositionally biased region" description="Acidic residues" evidence="1">
    <location>
        <begin position="131"/>
        <end position="151"/>
    </location>
</feature>
<organism evidence="2 3">
    <name type="scientific">Stylosanthes scabra</name>
    <dbReference type="NCBI Taxonomy" id="79078"/>
    <lineage>
        <taxon>Eukaryota</taxon>
        <taxon>Viridiplantae</taxon>
        <taxon>Streptophyta</taxon>
        <taxon>Embryophyta</taxon>
        <taxon>Tracheophyta</taxon>
        <taxon>Spermatophyta</taxon>
        <taxon>Magnoliopsida</taxon>
        <taxon>eudicotyledons</taxon>
        <taxon>Gunneridae</taxon>
        <taxon>Pentapetalae</taxon>
        <taxon>rosids</taxon>
        <taxon>fabids</taxon>
        <taxon>Fabales</taxon>
        <taxon>Fabaceae</taxon>
        <taxon>Papilionoideae</taxon>
        <taxon>50 kb inversion clade</taxon>
        <taxon>dalbergioids sensu lato</taxon>
        <taxon>Dalbergieae</taxon>
        <taxon>Pterocarpus clade</taxon>
        <taxon>Stylosanthes</taxon>
    </lineage>
</organism>
<name>A0ABU6R803_9FABA</name>
<gene>
    <name evidence="2" type="ORF">PIB30_017508</name>
</gene>
<dbReference type="Proteomes" id="UP001341840">
    <property type="component" value="Unassembled WGS sequence"/>
</dbReference>
<comment type="caution">
    <text evidence="2">The sequence shown here is derived from an EMBL/GenBank/DDBJ whole genome shotgun (WGS) entry which is preliminary data.</text>
</comment>
<feature type="region of interest" description="Disordered" evidence="1">
    <location>
        <begin position="68"/>
        <end position="89"/>
    </location>
</feature>